<keyword evidence="3" id="KW-0479">Metal-binding</keyword>
<comment type="similarity">
    <text evidence="2">Belongs to the HAD-like hydrolase superfamily. CbbY/CbbZ/Gph/YieH family.</text>
</comment>
<dbReference type="Gene3D" id="3.40.50.1000">
    <property type="entry name" value="HAD superfamily/HAD-like"/>
    <property type="match status" value="1"/>
</dbReference>
<keyword evidence="4" id="KW-0460">Magnesium</keyword>
<dbReference type="InterPro" id="IPR051600">
    <property type="entry name" value="Beta-PGM-like"/>
</dbReference>
<dbReference type="Gene3D" id="1.10.150.240">
    <property type="entry name" value="Putative phosphatase, domain 2"/>
    <property type="match status" value="1"/>
</dbReference>
<dbReference type="InterPro" id="IPR036412">
    <property type="entry name" value="HAD-like_sf"/>
</dbReference>
<reference evidence="5 6" key="1">
    <citation type="submission" date="2020-06" db="EMBL/GenBank/DDBJ databases">
        <title>Genome sequence of 2 isolates from Red Sea Mangroves.</title>
        <authorList>
            <person name="Sefrji F."/>
            <person name="Michoud G."/>
            <person name="Merlino G."/>
            <person name="Daffonchio D."/>
        </authorList>
    </citation>
    <scope>NUCLEOTIDE SEQUENCE [LARGE SCALE GENOMIC DNA]</scope>
    <source>
        <strain evidence="5 6">R1DC25</strain>
    </source>
</reference>
<dbReference type="KEGG" id="kmn:HW532_05750"/>
<evidence type="ECO:0000313" key="6">
    <source>
        <dbReference type="Proteomes" id="UP000593594"/>
    </source>
</evidence>
<dbReference type="InterPro" id="IPR023198">
    <property type="entry name" value="PGP-like_dom2"/>
</dbReference>
<dbReference type="SUPFAM" id="SSF56784">
    <property type="entry name" value="HAD-like"/>
    <property type="match status" value="1"/>
</dbReference>
<evidence type="ECO:0000256" key="4">
    <source>
        <dbReference type="ARBA" id="ARBA00022842"/>
    </source>
</evidence>
<comment type="cofactor">
    <cofactor evidence="1">
        <name>Mg(2+)</name>
        <dbReference type="ChEBI" id="CHEBI:18420"/>
    </cofactor>
</comment>
<evidence type="ECO:0000256" key="3">
    <source>
        <dbReference type="ARBA" id="ARBA00022723"/>
    </source>
</evidence>
<keyword evidence="6" id="KW-1185">Reference proteome</keyword>
<dbReference type="PANTHER" id="PTHR46193">
    <property type="entry name" value="6-PHOSPHOGLUCONATE PHOSPHATASE"/>
    <property type="match status" value="1"/>
</dbReference>
<dbReference type="SFLD" id="SFLDG01129">
    <property type="entry name" value="C1.5:_HAD__Beta-PGM__Phosphata"/>
    <property type="match status" value="1"/>
</dbReference>
<dbReference type="InterPro" id="IPR006439">
    <property type="entry name" value="HAD-SF_hydro_IA"/>
</dbReference>
<sequence>MAEIKAILFDMDGVLVDARDWHYEALNKALAPFGMEIGRDEHLSTFDGLPTRRKLKTLSASRGLPEALHEFLNALKQRYTAQIVATSCRPDFHIQYALSSLHQDGYRIAVCSNAVRRTVDQMMEMAGLSDYLDLSLSNEDVERAKPDPEIYTTAMARLDLAPGDCLIVEDNDNGIRAARASGGHVMEVSGVTDVTYDRIRSSIELAAREPECAP</sequence>
<dbReference type="EMBL" id="CP058214">
    <property type="protein sequence ID" value="QPC42249.1"/>
    <property type="molecule type" value="Genomic_DNA"/>
</dbReference>
<evidence type="ECO:0000256" key="2">
    <source>
        <dbReference type="ARBA" id="ARBA00006171"/>
    </source>
</evidence>
<dbReference type="AlphaFoldDB" id="A0A7S8C2M9"/>
<accession>A0A7S8C2M9</accession>
<dbReference type="SFLD" id="SFLDS00003">
    <property type="entry name" value="Haloacid_Dehalogenase"/>
    <property type="match status" value="1"/>
</dbReference>
<name>A0A7S8C2M9_9HYPH</name>
<gene>
    <name evidence="5" type="ORF">HW532_05750</name>
</gene>
<evidence type="ECO:0000313" key="5">
    <source>
        <dbReference type="EMBL" id="QPC42249.1"/>
    </source>
</evidence>
<dbReference type="GO" id="GO:0003824">
    <property type="term" value="F:catalytic activity"/>
    <property type="evidence" value="ECO:0007669"/>
    <property type="project" value="UniProtKB-ARBA"/>
</dbReference>
<protein>
    <submittedName>
        <fullName evidence="5">HAD family phosphatase</fullName>
    </submittedName>
</protein>
<proteinExistence type="inferred from homology"/>
<dbReference type="Proteomes" id="UP000593594">
    <property type="component" value="Chromosome"/>
</dbReference>
<dbReference type="InterPro" id="IPR023214">
    <property type="entry name" value="HAD_sf"/>
</dbReference>
<dbReference type="RefSeq" id="WP_213163480.1">
    <property type="nucleotide sequence ID" value="NZ_CP058214.1"/>
</dbReference>
<dbReference type="Pfam" id="PF13419">
    <property type="entry name" value="HAD_2"/>
    <property type="match status" value="1"/>
</dbReference>
<dbReference type="InterPro" id="IPR041492">
    <property type="entry name" value="HAD_2"/>
</dbReference>
<organism evidence="5 6">
    <name type="scientific">Kaustia mangrovi</name>
    <dbReference type="NCBI Taxonomy" id="2593653"/>
    <lineage>
        <taxon>Bacteria</taxon>
        <taxon>Pseudomonadati</taxon>
        <taxon>Pseudomonadota</taxon>
        <taxon>Alphaproteobacteria</taxon>
        <taxon>Hyphomicrobiales</taxon>
        <taxon>Parvibaculaceae</taxon>
        <taxon>Kaustia</taxon>
    </lineage>
</organism>
<dbReference type="PANTHER" id="PTHR46193:SF9">
    <property type="entry name" value="HALOACID DEHALOGENASE-LIKE HYDROLASE DOMAIN-CONTAINING PROTEIN SGPP"/>
    <property type="match status" value="1"/>
</dbReference>
<dbReference type="PRINTS" id="PR00413">
    <property type="entry name" value="HADHALOGNASE"/>
</dbReference>
<evidence type="ECO:0000256" key="1">
    <source>
        <dbReference type="ARBA" id="ARBA00001946"/>
    </source>
</evidence>
<dbReference type="GO" id="GO:0046872">
    <property type="term" value="F:metal ion binding"/>
    <property type="evidence" value="ECO:0007669"/>
    <property type="project" value="UniProtKB-KW"/>
</dbReference>
<dbReference type="NCBIfam" id="TIGR01509">
    <property type="entry name" value="HAD-SF-IA-v3"/>
    <property type="match status" value="1"/>
</dbReference>